<dbReference type="InterPro" id="IPR005805">
    <property type="entry name" value="Rieske_Fe-S_prot_C"/>
</dbReference>
<evidence type="ECO:0000256" key="7">
    <source>
        <dbReference type="SAM" id="MobiDB-lite"/>
    </source>
</evidence>
<comment type="caution">
    <text evidence="9">The sequence shown here is derived from an EMBL/GenBank/DDBJ whole genome shotgun (WGS) entry which is preliminary data.</text>
</comment>
<protein>
    <submittedName>
        <fullName evidence="9">FAD-dependent oxidoreductase</fullName>
    </submittedName>
</protein>
<evidence type="ECO:0000259" key="8">
    <source>
        <dbReference type="PROSITE" id="PS51296"/>
    </source>
</evidence>
<keyword evidence="4" id="KW-0408">Iron</keyword>
<evidence type="ECO:0000256" key="2">
    <source>
        <dbReference type="ARBA" id="ARBA00022723"/>
    </source>
</evidence>
<proteinExistence type="predicted"/>
<keyword evidence="2" id="KW-0479">Metal-binding</keyword>
<keyword evidence="5" id="KW-0411">Iron-sulfur</keyword>
<feature type="domain" description="Rieske" evidence="8">
    <location>
        <begin position="419"/>
        <end position="504"/>
    </location>
</feature>
<dbReference type="Pfam" id="PF00355">
    <property type="entry name" value="Rieske"/>
    <property type="match status" value="1"/>
</dbReference>
<evidence type="ECO:0000256" key="3">
    <source>
        <dbReference type="ARBA" id="ARBA00023002"/>
    </source>
</evidence>
<feature type="region of interest" description="Disordered" evidence="7">
    <location>
        <begin position="490"/>
        <end position="513"/>
    </location>
</feature>
<sequence>MSTARTLPVWSPRMEFNTRFLTSPPSTEEDVIVIGAGIAGLVTALCVAREGLKVLVVDRQGIGEGESLRTTVHLASALDDRYYNLAHWHGADGARLAAASHAAAIDWIQHEVADVDGGCGFRRVPGYLFSHDGDTSRLRKEVEAAIDAGLDAVYLESGIPGLPGFGPALRFERQARVDMDALLEALAGKCDALGVRFLKADVDEVEGAPRPRITLANGAVVRGSAVVVATNVPFHERIPVHTKVAPYRSYVVAGPVRDGALPDALIWDDGDPYHYVRLVDARDGSGRLVLVGGEDHKTGQDDDTTAFVRLQAWAREHLPGIESFTHGWSGQIIEPADGLAFIGADPGGEENVYIHTGDSGNGVTHGTLGGLLLTDLILGRANPWAALYDPVRKMVKSPGGWLHENANVALQYRDWVGGGDIDDPETLAPGEGAVIRHGIHRVAAYRAGDNELRTFSARCPHLGCAVRWSPQEKSWDCPCHGSRFDGQTGAVLNGPAHTPLQPMPWPPGANGGA</sequence>
<dbReference type="PANTHER" id="PTHR13847:SF281">
    <property type="entry name" value="FAD DEPENDENT OXIDOREDUCTASE DOMAIN-CONTAINING PROTEIN"/>
    <property type="match status" value="1"/>
</dbReference>
<dbReference type="SUPFAM" id="SSF51971">
    <property type="entry name" value="Nucleotide-binding domain"/>
    <property type="match status" value="1"/>
</dbReference>
<dbReference type="SUPFAM" id="SSF50022">
    <property type="entry name" value="ISP domain"/>
    <property type="match status" value="1"/>
</dbReference>
<dbReference type="PROSITE" id="PS51296">
    <property type="entry name" value="RIESKE"/>
    <property type="match status" value="1"/>
</dbReference>
<dbReference type="Proteomes" id="UP001355056">
    <property type="component" value="Unassembled WGS sequence"/>
</dbReference>
<name>A0ABU7Z0Q4_9GAMM</name>
<dbReference type="InterPro" id="IPR017941">
    <property type="entry name" value="Rieske_2Fe-2S"/>
</dbReference>
<evidence type="ECO:0000313" key="10">
    <source>
        <dbReference type="Proteomes" id="UP001355056"/>
    </source>
</evidence>
<evidence type="ECO:0000256" key="1">
    <source>
        <dbReference type="ARBA" id="ARBA00022714"/>
    </source>
</evidence>
<dbReference type="RefSeq" id="WP_332617428.1">
    <property type="nucleotide sequence ID" value="NZ_JAXGFP010000006.1"/>
</dbReference>
<dbReference type="Gene3D" id="3.50.50.60">
    <property type="entry name" value="FAD/NAD(P)-binding domain"/>
    <property type="match status" value="1"/>
</dbReference>
<evidence type="ECO:0000313" key="9">
    <source>
        <dbReference type="EMBL" id="MEG3184674.1"/>
    </source>
</evidence>
<dbReference type="Gene3D" id="2.102.10.10">
    <property type="entry name" value="Rieske [2Fe-2S] iron-sulphur domain"/>
    <property type="match status" value="1"/>
</dbReference>
<keyword evidence="1" id="KW-0001">2Fe-2S</keyword>
<dbReference type="InterPro" id="IPR036922">
    <property type="entry name" value="Rieske_2Fe-2S_sf"/>
</dbReference>
<organism evidence="9 10">
    <name type="scientific">Novilysobacter erysipheiresistens</name>
    <dbReference type="NCBI Taxonomy" id="1749332"/>
    <lineage>
        <taxon>Bacteria</taxon>
        <taxon>Pseudomonadati</taxon>
        <taxon>Pseudomonadota</taxon>
        <taxon>Gammaproteobacteria</taxon>
        <taxon>Lysobacterales</taxon>
        <taxon>Lysobacteraceae</taxon>
        <taxon>Novilysobacter</taxon>
    </lineage>
</organism>
<dbReference type="InterPro" id="IPR036188">
    <property type="entry name" value="FAD/NAD-bd_sf"/>
</dbReference>
<keyword evidence="6" id="KW-1015">Disulfide bond</keyword>
<accession>A0ABU7Z0Q4</accession>
<keyword evidence="10" id="KW-1185">Reference proteome</keyword>
<gene>
    <name evidence="9" type="ORF">SNE34_11700</name>
</gene>
<keyword evidence="3" id="KW-0560">Oxidoreductase</keyword>
<evidence type="ECO:0000256" key="5">
    <source>
        <dbReference type="ARBA" id="ARBA00023014"/>
    </source>
</evidence>
<reference evidence="9 10" key="1">
    <citation type="journal article" date="2016" name="Int. J. Syst. Evol. Microbiol.">
        <title>Lysobacter erysipheiresistens sp. nov., an antagonist of powdery mildew, isolated from tobacco-cultivated soil.</title>
        <authorList>
            <person name="Xie B."/>
            <person name="Li T."/>
            <person name="Lin X."/>
            <person name="Wang C.J."/>
            <person name="Chen Y.J."/>
            <person name="Liu W.J."/>
            <person name="Zhao Z.W."/>
        </authorList>
    </citation>
    <scope>NUCLEOTIDE SEQUENCE [LARGE SCALE GENOMIC DNA]</scope>
    <source>
        <strain evidence="9 10">RS-LYSO-3</strain>
    </source>
</reference>
<dbReference type="Gene3D" id="3.30.9.10">
    <property type="entry name" value="D-Amino Acid Oxidase, subunit A, domain 2"/>
    <property type="match status" value="1"/>
</dbReference>
<dbReference type="Pfam" id="PF01266">
    <property type="entry name" value="DAO"/>
    <property type="match status" value="1"/>
</dbReference>
<dbReference type="InterPro" id="IPR006076">
    <property type="entry name" value="FAD-dep_OxRdtase"/>
</dbReference>
<dbReference type="EMBL" id="JAXGFP010000006">
    <property type="protein sequence ID" value="MEG3184674.1"/>
    <property type="molecule type" value="Genomic_DNA"/>
</dbReference>
<evidence type="ECO:0000256" key="4">
    <source>
        <dbReference type="ARBA" id="ARBA00023004"/>
    </source>
</evidence>
<dbReference type="PANTHER" id="PTHR13847">
    <property type="entry name" value="SARCOSINE DEHYDROGENASE-RELATED"/>
    <property type="match status" value="1"/>
</dbReference>
<dbReference type="PRINTS" id="PR00162">
    <property type="entry name" value="RIESKE"/>
</dbReference>
<evidence type="ECO:0000256" key="6">
    <source>
        <dbReference type="ARBA" id="ARBA00023157"/>
    </source>
</evidence>